<feature type="domain" description="Methionyl/Valyl/Leucyl/Isoleucyl-tRNA synthetase anticodon-binding" evidence="12">
    <location>
        <begin position="473"/>
        <end position="612"/>
    </location>
</feature>
<evidence type="ECO:0000256" key="3">
    <source>
        <dbReference type="ARBA" id="ARBA00022490"/>
    </source>
</evidence>
<evidence type="ECO:0000313" key="14">
    <source>
        <dbReference type="Proteomes" id="UP000828390"/>
    </source>
</evidence>
<evidence type="ECO:0000256" key="2">
    <source>
        <dbReference type="ARBA" id="ARBA00013169"/>
    </source>
</evidence>
<keyword evidence="8" id="KW-0030">Aminoacyl-tRNA synthetase</keyword>
<feature type="coiled-coil region" evidence="10">
    <location>
        <begin position="675"/>
        <end position="734"/>
    </location>
</feature>
<dbReference type="AlphaFoldDB" id="A0A9D4FIU7"/>
<dbReference type="PANTHER" id="PTHR11946">
    <property type="entry name" value="VALYL-TRNA SYNTHETASES"/>
    <property type="match status" value="1"/>
</dbReference>
<dbReference type="SUPFAM" id="SSF50677">
    <property type="entry name" value="ValRS/IleRS/LeuRS editing domain"/>
    <property type="match status" value="1"/>
</dbReference>
<comment type="similarity">
    <text evidence="1">Belongs to the class-I aminoacyl-tRNA synthetase family.</text>
</comment>
<reference evidence="13" key="2">
    <citation type="submission" date="2020-11" db="EMBL/GenBank/DDBJ databases">
        <authorList>
            <person name="McCartney M.A."/>
            <person name="Auch B."/>
            <person name="Kono T."/>
            <person name="Mallez S."/>
            <person name="Becker A."/>
            <person name="Gohl D.M."/>
            <person name="Silverstein K.A.T."/>
            <person name="Koren S."/>
            <person name="Bechman K.B."/>
            <person name="Herman A."/>
            <person name="Abrahante J.E."/>
            <person name="Garbe J."/>
        </authorList>
    </citation>
    <scope>NUCLEOTIDE SEQUENCE</scope>
    <source>
        <strain evidence="13">Duluth1</strain>
        <tissue evidence="13">Whole animal</tissue>
    </source>
</reference>
<keyword evidence="4" id="KW-0436">Ligase</keyword>
<dbReference type="InterPro" id="IPR002300">
    <property type="entry name" value="aa-tRNA-synth_Ia"/>
</dbReference>
<dbReference type="FunFam" id="3.40.50.620:FF:000078">
    <property type="entry name" value="Valine--tRNA ligase, mitochondrial"/>
    <property type="match status" value="1"/>
</dbReference>
<protein>
    <recommendedName>
        <fullName evidence="2">valine--tRNA ligase</fullName>
        <ecNumber evidence="2">6.1.1.9</ecNumber>
    </recommendedName>
    <alternativeName>
        <fullName evidence="9">Valyl-tRNA synthetase</fullName>
    </alternativeName>
</protein>
<dbReference type="PANTHER" id="PTHR11946:SF71">
    <property type="entry name" value="VALINE--TRNA LIGASE, MITOCHONDRIAL"/>
    <property type="match status" value="1"/>
</dbReference>
<dbReference type="Gene3D" id="3.40.50.620">
    <property type="entry name" value="HUPs"/>
    <property type="match status" value="1"/>
</dbReference>
<gene>
    <name evidence="13" type="ORF">DPMN_153254</name>
</gene>
<keyword evidence="5" id="KW-0547">Nucleotide-binding</keyword>
<dbReference type="InterPro" id="IPR009008">
    <property type="entry name" value="Val/Leu/Ile-tRNA-synth_edit"/>
</dbReference>
<keyword evidence="14" id="KW-1185">Reference proteome</keyword>
<keyword evidence="6" id="KW-0067">ATP-binding</keyword>
<accession>A0A9D4FIU7</accession>
<evidence type="ECO:0000313" key="13">
    <source>
        <dbReference type="EMBL" id="KAH3799643.1"/>
    </source>
</evidence>
<dbReference type="EMBL" id="JAIWYP010000007">
    <property type="protein sequence ID" value="KAH3799643.1"/>
    <property type="molecule type" value="Genomic_DNA"/>
</dbReference>
<feature type="non-terminal residue" evidence="13">
    <location>
        <position position="1"/>
    </location>
</feature>
<evidence type="ECO:0000256" key="5">
    <source>
        <dbReference type="ARBA" id="ARBA00022741"/>
    </source>
</evidence>
<dbReference type="Pfam" id="PF00133">
    <property type="entry name" value="tRNA-synt_1"/>
    <property type="match status" value="1"/>
</dbReference>
<dbReference type="GO" id="GO:0005829">
    <property type="term" value="C:cytosol"/>
    <property type="evidence" value="ECO:0007669"/>
    <property type="project" value="TreeGrafter"/>
</dbReference>
<evidence type="ECO:0000259" key="11">
    <source>
        <dbReference type="Pfam" id="PF00133"/>
    </source>
</evidence>
<evidence type="ECO:0000256" key="1">
    <source>
        <dbReference type="ARBA" id="ARBA00005594"/>
    </source>
</evidence>
<dbReference type="InterPro" id="IPR033705">
    <property type="entry name" value="Anticodon_Ia_Val"/>
</dbReference>
<dbReference type="GO" id="GO:0005524">
    <property type="term" value="F:ATP binding"/>
    <property type="evidence" value="ECO:0007669"/>
    <property type="project" value="UniProtKB-KW"/>
</dbReference>
<dbReference type="EC" id="6.1.1.9" evidence="2"/>
<dbReference type="Proteomes" id="UP000828390">
    <property type="component" value="Unassembled WGS sequence"/>
</dbReference>
<dbReference type="InterPro" id="IPR014729">
    <property type="entry name" value="Rossmann-like_a/b/a_fold"/>
</dbReference>
<proteinExistence type="inferred from homology"/>
<evidence type="ECO:0000259" key="12">
    <source>
        <dbReference type="Pfam" id="PF08264"/>
    </source>
</evidence>
<organism evidence="13 14">
    <name type="scientific">Dreissena polymorpha</name>
    <name type="common">Zebra mussel</name>
    <name type="synonym">Mytilus polymorpha</name>
    <dbReference type="NCBI Taxonomy" id="45954"/>
    <lineage>
        <taxon>Eukaryota</taxon>
        <taxon>Metazoa</taxon>
        <taxon>Spiralia</taxon>
        <taxon>Lophotrochozoa</taxon>
        <taxon>Mollusca</taxon>
        <taxon>Bivalvia</taxon>
        <taxon>Autobranchia</taxon>
        <taxon>Heteroconchia</taxon>
        <taxon>Euheterodonta</taxon>
        <taxon>Imparidentia</taxon>
        <taxon>Neoheterodontei</taxon>
        <taxon>Myida</taxon>
        <taxon>Dreissenoidea</taxon>
        <taxon>Dreissenidae</taxon>
        <taxon>Dreissena</taxon>
    </lineage>
</organism>
<dbReference type="SUPFAM" id="SSF52374">
    <property type="entry name" value="Nucleotidylyl transferase"/>
    <property type="match status" value="1"/>
</dbReference>
<dbReference type="InterPro" id="IPR002303">
    <property type="entry name" value="Valyl-tRNA_ligase"/>
</dbReference>
<evidence type="ECO:0000256" key="10">
    <source>
        <dbReference type="SAM" id="Coils"/>
    </source>
</evidence>
<evidence type="ECO:0000256" key="6">
    <source>
        <dbReference type="ARBA" id="ARBA00022840"/>
    </source>
</evidence>
<dbReference type="SUPFAM" id="SSF47323">
    <property type="entry name" value="Anticodon-binding domain of a subclass of class I aminoacyl-tRNA synthetases"/>
    <property type="match status" value="1"/>
</dbReference>
<keyword evidence="10" id="KW-0175">Coiled coil</keyword>
<dbReference type="GO" id="GO:0004832">
    <property type="term" value="F:valine-tRNA ligase activity"/>
    <property type="evidence" value="ECO:0007669"/>
    <property type="project" value="UniProtKB-EC"/>
</dbReference>
<dbReference type="PRINTS" id="PR00986">
    <property type="entry name" value="TRNASYNTHVAL"/>
</dbReference>
<feature type="domain" description="Aminoacyl-tRNA synthetase class Ia" evidence="11">
    <location>
        <begin position="128"/>
        <end position="416"/>
    </location>
</feature>
<dbReference type="GO" id="GO:0002161">
    <property type="term" value="F:aminoacyl-tRNA deacylase activity"/>
    <property type="evidence" value="ECO:0007669"/>
    <property type="project" value="InterPro"/>
</dbReference>
<evidence type="ECO:0000256" key="7">
    <source>
        <dbReference type="ARBA" id="ARBA00022917"/>
    </source>
</evidence>
<comment type="caution">
    <text evidence="13">The sequence shown here is derived from an EMBL/GenBank/DDBJ whole genome shotgun (WGS) entry which is preliminary data.</text>
</comment>
<dbReference type="InterPro" id="IPR013155">
    <property type="entry name" value="M/V/L/I-tRNA-synth_anticd-bd"/>
</dbReference>
<name>A0A9D4FIU7_DREPO</name>
<evidence type="ECO:0000256" key="9">
    <source>
        <dbReference type="ARBA" id="ARBA00029936"/>
    </source>
</evidence>
<evidence type="ECO:0000256" key="4">
    <source>
        <dbReference type="ARBA" id="ARBA00022598"/>
    </source>
</evidence>
<dbReference type="GO" id="GO:0006438">
    <property type="term" value="P:valyl-tRNA aminoacylation"/>
    <property type="evidence" value="ECO:0007669"/>
    <property type="project" value="InterPro"/>
</dbReference>
<dbReference type="Gene3D" id="1.10.730.10">
    <property type="entry name" value="Isoleucyl-tRNA Synthetase, Domain 1"/>
    <property type="match status" value="1"/>
</dbReference>
<dbReference type="Gene3D" id="3.90.740.10">
    <property type="entry name" value="Valyl/Leucyl/Isoleucyl-tRNA synthetase, editing domain"/>
    <property type="match status" value="1"/>
</dbReference>
<keyword evidence="7" id="KW-0648">Protein biosynthesis</keyword>
<evidence type="ECO:0000256" key="8">
    <source>
        <dbReference type="ARBA" id="ARBA00023146"/>
    </source>
</evidence>
<sequence>EKITVSTTRLETMLGDTGVAVHPDDPRYSHLHGALLQHPIDGRHIPVITDDSEQQDFGTGDNIPVITDDSEQQDFGTGAVKITPAHDHVDYQIGRRHNLLSVNVIDDQGLMENVPEQYKGMKRFHARQKVADALKEKGLYKGKQPHSMVLPVCQRCGDIIEPRIKDQWYVNCAELASNALQAVESGELTIYPDFHRKVWREYMSNEKAKDWCISRQIWWGHRIPAFRVDFKKNTNEGEEIWVSAHTEEEACMKVESKLGITRNNFSLHQDEDVLDTWFSSALVPFSALGWPKQTVDLQRFYPNSLLETGNDILFFWVARMVMLGLKMTGCLPFSKVLLHGTLRDSKGRKMSKSLGNVVDPMDVIYGVSLEELQKQVERLGFDVSEMETAKKGQSQDFPDGIQECGTDALRFALCSYQFKDPEIRMNISHVHNYRQFCNKIWQAFKLVWNQLGPDFKPVQHLQNNEDTMFTPVDLWILIRLSHLVQHCDNNFRSYDLHLATLALYNFWFNDFCAVYLEYSKKMMDTPSAPGVRDVLYFVVDTFLRALSPFMPFLTEELYQRLGNISANASSVCLTQYPDPLKYNWYNEDLESTMERVQLTCNGALSLMKTFELSPKSTEVYIQAPESYHFEDFLAVFASQLKCQSITFVNRDQALSGCIRKDIAPGLDVYIKVQDISKVQVMIKNLEEKHHNLMEKIVQLAKKGKKKHNDVDDKIQVLDEKARLVKEQIDILQQVQRNSIRGPD</sequence>
<dbReference type="Pfam" id="PF08264">
    <property type="entry name" value="Anticodon_1"/>
    <property type="match status" value="1"/>
</dbReference>
<keyword evidence="3" id="KW-0963">Cytoplasm</keyword>
<dbReference type="CDD" id="cd07962">
    <property type="entry name" value="Anticodon_Ia_Val"/>
    <property type="match status" value="1"/>
</dbReference>
<reference evidence="13" key="1">
    <citation type="journal article" date="2019" name="bioRxiv">
        <title>The Genome of the Zebra Mussel, Dreissena polymorpha: A Resource for Invasive Species Research.</title>
        <authorList>
            <person name="McCartney M.A."/>
            <person name="Auch B."/>
            <person name="Kono T."/>
            <person name="Mallez S."/>
            <person name="Zhang Y."/>
            <person name="Obille A."/>
            <person name="Becker A."/>
            <person name="Abrahante J.E."/>
            <person name="Garbe J."/>
            <person name="Badalamenti J.P."/>
            <person name="Herman A."/>
            <person name="Mangelson H."/>
            <person name="Liachko I."/>
            <person name="Sullivan S."/>
            <person name="Sone E.D."/>
            <person name="Koren S."/>
            <person name="Silverstein K.A.T."/>
            <person name="Beckman K.B."/>
            <person name="Gohl D.M."/>
        </authorList>
    </citation>
    <scope>NUCLEOTIDE SEQUENCE</scope>
    <source>
        <strain evidence="13">Duluth1</strain>
        <tissue evidence="13">Whole animal</tissue>
    </source>
</reference>
<dbReference type="InterPro" id="IPR009080">
    <property type="entry name" value="tRNAsynth_Ia_anticodon-bd"/>
</dbReference>